<evidence type="ECO:0000256" key="1">
    <source>
        <dbReference type="SAM" id="MobiDB-lite"/>
    </source>
</evidence>
<accession>A0A409YTB0</accession>
<dbReference type="Proteomes" id="UP000284842">
    <property type="component" value="Unassembled WGS sequence"/>
</dbReference>
<feature type="region of interest" description="Disordered" evidence="1">
    <location>
        <begin position="235"/>
        <end position="327"/>
    </location>
</feature>
<sequence>MPAPRPILKLSDPDPSYVAASALPFTESRGFDTPHVHFPPTPIMTSTAITHSPSIYDRAPIVVSQNVCELPERGGRAFIPDLPAKASKRPGCKRSNTGYFHPNARGSDDTNSFDEDVASSPPPLLPMGLNDLYNYHNQLQQGRNPTAHHRPPPLIFDHGSDGESPMTSSISHISIRHYSACSVPTSRSVSPTHTASGSSSTFVSCPPSPSMTSDVALSARMVGLSLGITSSTTSTTMTATATTTTLMKKDPKRASRSRERSRELERDRDRQSKREHFNGEDGEPWTADGAEDSQARTSTSKSRRRRLSASSASSFQEPALEGCLGGF</sequence>
<comment type="caution">
    <text evidence="2">The sequence shown here is derived from an EMBL/GenBank/DDBJ whole genome shotgun (WGS) entry which is preliminary data.</text>
</comment>
<evidence type="ECO:0000313" key="2">
    <source>
        <dbReference type="EMBL" id="PPR06265.1"/>
    </source>
</evidence>
<dbReference type="AlphaFoldDB" id="A0A409YTB0"/>
<name>A0A409YTB0_9AGAR</name>
<feature type="region of interest" description="Disordered" evidence="1">
    <location>
        <begin position="183"/>
        <end position="208"/>
    </location>
</feature>
<dbReference type="InParanoid" id="A0A409YTB0"/>
<dbReference type="EMBL" id="NHTK01000688">
    <property type="protein sequence ID" value="PPR06265.1"/>
    <property type="molecule type" value="Genomic_DNA"/>
</dbReference>
<feature type="compositionally biased region" description="Polar residues" evidence="1">
    <location>
        <begin position="183"/>
        <end position="203"/>
    </location>
</feature>
<feature type="compositionally biased region" description="Basic and acidic residues" evidence="1">
    <location>
        <begin position="247"/>
        <end position="279"/>
    </location>
</feature>
<reference evidence="2 3" key="1">
    <citation type="journal article" date="2018" name="Evol. Lett.">
        <title>Horizontal gene cluster transfer increased hallucinogenic mushroom diversity.</title>
        <authorList>
            <person name="Reynolds H.T."/>
            <person name="Vijayakumar V."/>
            <person name="Gluck-Thaler E."/>
            <person name="Korotkin H.B."/>
            <person name="Matheny P.B."/>
            <person name="Slot J.C."/>
        </authorList>
    </citation>
    <scope>NUCLEOTIDE SEQUENCE [LARGE SCALE GENOMIC DNA]</scope>
    <source>
        <strain evidence="2 3">2629</strain>
    </source>
</reference>
<gene>
    <name evidence="2" type="ORF">CVT24_000938</name>
</gene>
<protein>
    <submittedName>
        <fullName evidence="2">Uncharacterized protein</fullName>
    </submittedName>
</protein>
<keyword evidence="3" id="KW-1185">Reference proteome</keyword>
<proteinExistence type="predicted"/>
<dbReference type="OrthoDB" id="3204502at2759"/>
<evidence type="ECO:0000313" key="3">
    <source>
        <dbReference type="Proteomes" id="UP000284842"/>
    </source>
</evidence>
<feature type="region of interest" description="Disordered" evidence="1">
    <location>
        <begin position="86"/>
        <end position="120"/>
    </location>
</feature>
<feature type="compositionally biased region" description="Low complexity" evidence="1">
    <location>
        <begin position="235"/>
        <end position="245"/>
    </location>
</feature>
<organism evidence="2 3">
    <name type="scientific">Panaeolus cyanescens</name>
    <dbReference type="NCBI Taxonomy" id="181874"/>
    <lineage>
        <taxon>Eukaryota</taxon>
        <taxon>Fungi</taxon>
        <taxon>Dikarya</taxon>
        <taxon>Basidiomycota</taxon>
        <taxon>Agaricomycotina</taxon>
        <taxon>Agaricomycetes</taxon>
        <taxon>Agaricomycetidae</taxon>
        <taxon>Agaricales</taxon>
        <taxon>Agaricineae</taxon>
        <taxon>Galeropsidaceae</taxon>
        <taxon>Panaeolus</taxon>
    </lineage>
</organism>